<gene>
    <name evidence="1" type="ordered locus">MYSTI_00092</name>
</gene>
<dbReference type="EMBL" id="CP004025">
    <property type="protein sequence ID" value="AGC41451.1"/>
    <property type="molecule type" value="Genomic_DNA"/>
</dbReference>
<dbReference type="PATRIC" id="fig|1278073.3.peg.97"/>
<sequence length="264" mass="28433">MPPPRATSAATFVTQHEAVAFALVHAFAHLAVLLACLHRDFRAAHPLPWARAMDLPRHRLPFLLAGLLTLPTFAHAQEEVSARPAPPPGTKPLKTALNVGVQGHTHRLDAKGGESPALSVSMERAFDDHLSVFAGTLLTTNNLGLGVQAGGRISFGERPLQGAFVSAQGALTWFDSGTDADTGYENSGRRQSLSALVGYSHAFANRWLISLGAGVQHVVTRTKSEPPLLPVCIYFVCPREPGETTRTETESFEPLLQLGTTFRF</sequence>
<dbReference type="KEGG" id="msd:MYSTI_00092"/>
<evidence type="ECO:0000313" key="1">
    <source>
        <dbReference type="EMBL" id="AGC41451.1"/>
    </source>
</evidence>
<dbReference type="HOGENOM" id="CLU_1053047_0_0_7"/>
<dbReference type="Proteomes" id="UP000011131">
    <property type="component" value="Chromosome"/>
</dbReference>
<evidence type="ECO:0008006" key="3">
    <source>
        <dbReference type="Google" id="ProtNLM"/>
    </source>
</evidence>
<evidence type="ECO:0000313" key="2">
    <source>
        <dbReference type="Proteomes" id="UP000011131"/>
    </source>
</evidence>
<reference evidence="1 2" key="1">
    <citation type="journal article" date="2013" name="Genome Announc.">
        <title>Complete genome sequence of Myxococcus stipitatus strain DSM 14675, a fruiting myxobacterium.</title>
        <authorList>
            <person name="Huntley S."/>
            <person name="Kneip S."/>
            <person name="Treuner-Lange A."/>
            <person name="Sogaard-Andersen L."/>
        </authorList>
    </citation>
    <scope>NUCLEOTIDE SEQUENCE [LARGE SCALE GENOMIC DNA]</scope>
    <source>
        <strain evidence="2">DSM 14675 / JCM 12634 / Mx s8</strain>
    </source>
</reference>
<keyword evidence="2" id="KW-1185">Reference proteome</keyword>
<dbReference type="STRING" id="1278073.MYSTI_00092"/>
<dbReference type="AlphaFoldDB" id="L7TY74"/>
<organism evidence="1 2">
    <name type="scientific">Myxococcus stipitatus (strain DSM 14675 / JCM 12634 / Mx s8)</name>
    <dbReference type="NCBI Taxonomy" id="1278073"/>
    <lineage>
        <taxon>Bacteria</taxon>
        <taxon>Pseudomonadati</taxon>
        <taxon>Myxococcota</taxon>
        <taxon>Myxococcia</taxon>
        <taxon>Myxococcales</taxon>
        <taxon>Cystobacterineae</taxon>
        <taxon>Myxococcaceae</taxon>
        <taxon>Myxococcus</taxon>
    </lineage>
</organism>
<accession>L7TY74</accession>
<protein>
    <recommendedName>
        <fullName evidence="3">Outer membrane protein beta-barrel domain-containing protein</fullName>
    </recommendedName>
</protein>
<proteinExistence type="predicted"/>
<name>L7TY74_MYXSD</name>